<gene>
    <name evidence="1" type="ORF">LCGC14_1314620</name>
</gene>
<dbReference type="EMBL" id="LAZR01007791">
    <property type="protein sequence ID" value="KKM82927.1"/>
    <property type="molecule type" value="Genomic_DNA"/>
</dbReference>
<dbReference type="AlphaFoldDB" id="A0A0F9NNQ8"/>
<evidence type="ECO:0000313" key="1">
    <source>
        <dbReference type="EMBL" id="KKM82927.1"/>
    </source>
</evidence>
<reference evidence="1" key="1">
    <citation type="journal article" date="2015" name="Nature">
        <title>Complex archaea that bridge the gap between prokaryotes and eukaryotes.</title>
        <authorList>
            <person name="Spang A."/>
            <person name="Saw J.H."/>
            <person name="Jorgensen S.L."/>
            <person name="Zaremba-Niedzwiedzka K."/>
            <person name="Martijn J."/>
            <person name="Lind A.E."/>
            <person name="van Eijk R."/>
            <person name="Schleper C."/>
            <person name="Guy L."/>
            <person name="Ettema T.J."/>
        </authorList>
    </citation>
    <scope>NUCLEOTIDE SEQUENCE</scope>
</reference>
<proteinExistence type="predicted"/>
<organism evidence="1">
    <name type="scientific">marine sediment metagenome</name>
    <dbReference type="NCBI Taxonomy" id="412755"/>
    <lineage>
        <taxon>unclassified sequences</taxon>
        <taxon>metagenomes</taxon>
        <taxon>ecological metagenomes</taxon>
    </lineage>
</organism>
<comment type="caution">
    <text evidence="1">The sequence shown here is derived from an EMBL/GenBank/DDBJ whole genome shotgun (WGS) entry which is preliminary data.</text>
</comment>
<name>A0A0F9NNQ8_9ZZZZ</name>
<protein>
    <submittedName>
        <fullName evidence="1">Uncharacterized protein</fullName>
    </submittedName>
</protein>
<accession>A0A0F9NNQ8</accession>
<sequence length="58" mass="6438">MKTLFFFYMVLKAGVPFGEPTIMQFEVPAAVCKTDQTMYAGPIGNLPGYSAIRAVWCE</sequence>